<dbReference type="EMBL" id="JAVYJV010000035">
    <property type="protein sequence ID" value="KAK4337361.1"/>
    <property type="molecule type" value="Genomic_DNA"/>
</dbReference>
<feature type="compositionally biased region" description="Polar residues" evidence="1">
    <location>
        <begin position="117"/>
        <end position="132"/>
    </location>
</feature>
<dbReference type="AlphaFoldDB" id="A0AAE1URM1"/>
<dbReference type="Proteomes" id="UP001291623">
    <property type="component" value="Unassembled WGS sequence"/>
</dbReference>
<name>A0AAE1URM1_9SOLA</name>
<gene>
    <name evidence="2" type="ORF">RND71_044159</name>
</gene>
<organism evidence="2 3">
    <name type="scientific">Anisodus tanguticus</name>
    <dbReference type="NCBI Taxonomy" id="243964"/>
    <lineage>
        <taxon>Eukaryota</taxon>
        <taxon>Viridiplantae</taxon>
        <taxon>Streptophyta</taxon>
        <taxon>Embryophyta</taxon>
        <taxon>Tracheophyta</taxon>
        <taxon>Spermatophyta</taxon>
        <taxon>Magnoliopsida</taxon>
        <taxon>eudicotyledons</taxon>
        <taxon>Gunneridae</taxon>
        <taxon>Pentapetalae</taxon>
        <taxon>asterids</taxon>
        <taxon>lamiids</taxon>
        <taxon>Solanales</taxon>
        <taxon>Solanaceae</taxon>
        <taxon>Solanoideae</taxon>
        <taxon>Hyoscyameae</taxon>
        <taxon>Anisodus</taxon>
    </lineage>
</organism>
<evidence type="ECO:0000256" key="1">
    <source>
        <dbReference type="SAM" id="MobiDB-lite"/>
    </source>
</evidence>
<reference evidence="2" key="1">
    <citation type="submission" date="2023-12" db="EMBL/GenBank/DDBJ databases">
        <title>Genome assembly of Anisodus tanguticus.</title>
        <authorList>
            <person name="Wang Y.-J."/>
        </authorList>
    </citation>
    <scope>NUCLEOTIDE SEQUENCE</scope>
    <source>
        <strain evidence="2">KB-2021</strain>
        <tissue evidence="2">Leaf</tissue>
    </source>
</reference>
<feature type="region of interest" description="Disordered" evidence="1">
    <location>
        <begin position="117"/>
        <end position="138"/>
    </location>
</feature>
<proteinExistence type="predicted"/>
<accession>A0AAE1URM1</accession>
<keyword evidence="3" id="KW-1185">Reference proteome</keyword>
<protein>
    <submittedName>
        <fullName evidence="2">Uncharacterized protein</fullName>
    </submittedName>
</protein>
<evidence type="ECO:0000313" key="3">
    <source>
        <dbReference type="Proteomes" id="UP001291623"/>
    </source>
</evidence>
<sequence length="138" mass="15892">MEIKFKENKIYNLQLSKIQTPHEKQNIKTINDKFSRNNSYLVDPASSDTLPSKIKPCMSQYSLDKRERKLKRTLKRESKERETTSREAEIITKWRCIYVEECDDSVEVLSVSSNGTVVSTDLGGSSKQTSDNLVDRRG</sequence>
<evidence type="ECO:0000313" key="2">
    <source>
        <dbReference type="EMBL" id="KAK4337361.1"/>
    </source>
</evidence>
<comment type="caution">
    <text evidence="2">The sequence shown here is derived from an EMBL/GenBank/DDBJ whole genome shotgun (WGS) entry which is preliminary data.</text>
</comment>